<sequence length="64" mass="6689">MSGRGLVALFSATPGTYSYATKGKPARPVWHTEGVRVSWDASGRAVIEAEFSSSSAAIVLFGAQ</sequence>
<keyword evidence="2" id="KW-1185">Reference proteome</keyword>
<comment type="caution">
    <text evidence="1">The sequence shown here is derived from an EMBL/GenBank/DDBJ whole genome shotgun (WGS) entry which is preliminary data.</text>
</comment>
<dbReference type="RefSeq" id="WP_277530964.1">
    <property type="nucleotide sequence ID" value="NZ_JAPDIA010000003.1"/>
</dbReference>
<proteinExistence type="predicted"/>
<dbReference type="EMBL" id="JAPDIA010000003">
    <property type="protein sequence ID" value="MDG0809586.1"/>
    <property type="molecule type" value="Genomic_DNA"/>
</dbReference>
<evidence type="ECO:0000313" key="1">
    <source>
        <dbReference type="EMBL" id="MDG0809586.1"/>
    </source>
</evidence>
<reference evidence="1" key="1">
    <citation type="submission" date="2022-10" db="EMBL/GenBank/DDBJ databases">
        <title>Comparative genomic analysis of Cohnella hashimotonis sp. nov., isolated from the International Space Station.</title>
        <authorList>
            <person name="Simpson A."/>
            <person name="Venkateswaran K."/>
        </authorList>
    </citation>
    <scope>NUCLEOTIDE SEQUENCE</scope>
    <source>
        <strain evidence="1">DSM 28161</strain>
    </source>
</reference>
<accession>A0A9X4KR03</accession>
<dbReference type="Proteomes" id="UP001153404">
    <property type="component" value="Unassembled WGS sequence"/>
</dbReference>
<organism evidence="1 2">
    <name type="scientific">Cohnella rhizosphaerae</name>
    <dbReference type="NCBI Taxonomy" id="1457232"/>
    <lineage>
        <taxon>Bacteria</taxon>
        <taxon>Bacillati</taxon>
        <taxon>Bacillota</taxon>
        <taxon>Bacilli</taxon>
        <taxon>Bacillales</taxon>
        <taxon>Paenibacillaceae</taxon>
        <taxon>Cohnella</taxon>
    </lineage>
</organism>
<name>A0A9X4KR03_9BACL</name>
<protein>
    <submittedName>
        <fullName evidence="1">Uncharacterized protein</fullName>
    </submittedName>
</protein>
<dbReference type="AlphaFoldDB" id="A0A9X4KR03"/>
<gene>
    <name evidence="1" type="ORF">OMP40_09715</name>
</gene>
<evidence type="ECO:0000313" key="2">
    <source>
        <dbReference type="Proteomes" id="UP001153404"/>
    </source>
</evidence>